<dbReference type="RefSeq" id="XP_031011987.1">
    <property type="nucleotide sequence ID" value="XM_031163957.1"/>
</dbReference>
<evidence type="ECO:0000313" key="3">
    <source>
        <dbReference type="EMBL" id="RBR09549.1"/>
    </source>
</evidence>
<keyword evidence="2" id="KW-0472">Membrane</keyword>
<keyword evidence="2" id="KW-0812">Transmembrane</keyword>
<gene>
    <name evidence="3" type="ORF">FIESC28_09822</name>
</gene>
<reference evidence="3 4" key="1">
    <citation type="submission" date="2018-06" db="EMBL/GenBank/DDBJ databases">
        <title>Fusarium incarnatum-equiseti species complex species 28.</title>
        <authorList>
            <person name="Gardiner D.M."/>
        </authorList>
    </citation>
    <scope>NUCLEOTIDE SEQUENCE [LARGE SCALE GENOMIC DNA]</scope>
    <source>
        <strain evidence="3 4">FIESC_28</strain>
    </source>
</reference>
<evidence type="ECO:0000256" key="2">
    <source>
        <dbReference type="SAM" id="Phobius"/>
    </source>
</evidence>
<sequence length="118" mass="12562">MISRISAFREKDETQTHLLSGHTLTAGPVSLPHALLFMQQLDVQLILPKNPSKDMLSGAIILPSIGVAILGTVLTTLGSGATVVAPSHGRKKNGHRGKKSQRSTDPEMPQPEDTSTTT</sequence>
<dbReference type="OrthoDB" id="10426973at2759"/>
<dbReference type="Proteomes" id="UP000253153">
    <property type="component" value="Unassembled WGS sequence"/>
</dbReference>
<organism evidence="3 4">
    <name type="scientific">Fusarium coffeatum</name>
    <dbReference type="NCBI Taxonomy" id="231269"/>
    <lineage>
        <taxon>Eukaryota</taxon>
        <taxon>Fungi</taxon>
        <taxon>Dikarya</taxon>
        <taxon>Ascomycota</taxon>
        <taxon>Pezizomycotina</taxon>
        <taxon>Sordariomycetes</taxon>
        <taxon>Hypocreomycetidae</taxon>
        <taxon>Hypocreales</taxon>
        <taxon>Nectriaceae</taxon>
        <taxon>Fusarium</taxon>
        <taxon>Fusarium incarnatum-equiseti species complex</taxon>
    </lineage>
</organism>
<feature type="transmembrane region" description="Helical" evidence="2">
    <location>
        <begin position="60"/>
        <end position="85"/>
    </location>
</feature>
<evidence type="ECO:0000313" key="4">
    <source>
        <dbReference type="Proteomes" id="UP000253153"/>
    </source>
</evidence>
<proteinExistence type="predicted"/>
<dbReference type="AlphaFoldDB" id="A0A366QXC0"/>
<name>A0A366QXC0_9HYPO</name>
<feature type="compositionally biased region" description="Basic residues" evidence="1">
    <location>
        <begin position="88"/>
        <end position="101"/>
    </location>
</feature>
<keyword evidence="4" id="KW-1185">Reference proteome</keyword>
<dbReference type="GeneID" id="41999253"/>
<feature type="region of interest" description="Disordered" evidence="1">
    <location>
        <begin position="82"/>
        <end position="118"/>
    </location>
</feature>
<dbReference type="EMBL" id="QKXC01000262">
    <property type="protein sequence ID" value="RBR09549.1"/>
    <property type="molecule type" value="Genomic_DNA"/>
</dbReference>
<keyword evidence="2" id="KW-1133">Transmembrane helix</keyword>
<protein>
    <submittedName>
        <fullName evidence="3">Uncharacterized protein</fullName>
    </submittedName>
</protein>
<evidence type="ECO:0000256" key="1">
    <source>
        <dbReference type="SAM" id="MobiDB-lite"/>
    </source>
</evidence>
<accession>A0A366QXC0</accession>
<comment type="caution">
    <text evidence="3">The sequence shown here is derived from an EMBL/GenBank/DDBJ whole genome shotgun (WGS) entry which is preliminary data.</text>
</comment>